<sequence>MATYEEIMRALRNAHNAGDVSAAKRLAAMAMRAAADQMAPEGPEVVATTQDGGRVYRGTGGALSFSSPAYATSDPDKIAEIMKGATPASQSQASFQDAAIADHPVAARAAKFVQGVPFAGEYADEAIGAMFGGKAEQATRYTQQAMQDRRPVQSTALQVAGGVAGAVPMAMAAAPAAAGVAGPTAVSTAIRGAAAGAALGATEGAISGYGAGNDGDRGLSAIDRGLMGAGVGGAVGGLAPAASSLGAAAFRRLKGIDYSTIARELGISSDAAKVVKTALEADDYAAAEAAIQRAGGKAMLADAGPATQSLLDASVNAGGASQRVVRDAVTERAKASAADMTATLDRTLGAPQGAEGIKSGIRQGTEAARSTAYDAAYSAPINYASERGQALKNMFARVPASAWRKANDLMALEGEQSKQILVDIADDGSVKLRQLPDVRQLDYVTRALNDVADAADGAGKMGGTTAVGRATSGLSRAIRQHVRDLVPEYGAALDTAADAISRTKASDLGYSMLRPGTTREAVRTGLAGASKAERDAAKAGVRSYIDDTLANVARTASDPNTDIRELQKLMREMTSRAAEDKMTALLGKADAAALIKRLDTETTSIELRAALAQNSKTAVRQSVQGQIEKMTAPGAMSVLLQGKPLEAGKRVAAVLSGQTEEAIALRQQGIYADIARALTEKRGNEASRAMIVIQRAMRGQPVTDAQAELIGRALAHAVAVGGYAASTPLRQ</sequence>
<organism evidence="1 2">
    <name type="scientific">Rhodobacter viridis</name>
    <dbReference type="NCBI Taxonomy" id="1054202"/>
    <lineage>
        <taxon>Bacteria</taxon>
        <taxon>Pseudomonadati</taxon>
        <taxon>Pseudomonadota</taxon>
        <taxon>Alphaproteobacteria</taxon>
        <taxon>Rhodobacterales</taxon>
        <taxon>Rhodobacter group</taxon>
        <taxon>Rhodobacter</taxon>
    </lineage>
</organism>
<protein>
    <submittedName>
        <fullName evidence="1">Uncharacterized protein</fullName>
    </submittedName>
</protein>
<evidence type="ECO:0000313" key="1">
    <source>
        <dbReference type="EMBL" id="PYF12013.1"/>
    </source>
</evidence>
<dbReference type="AlphaFoldDB" id="A0A318U9I2"/>
<dbReference type="OrthoDB" id="7840314at2"/>
<accession>A0A318U9I2</accession>
<dbReference type="RefSeq" id="WP_110804598.1">
    <property type="nucleotide sequence ID" value="NZ_QJTK01000002.1"/>
</dbReference>
<proteinExistence type="predicted"/>
<comment type="caution">
    <text evidence="1">The sequence shown here is derived from an EMBL/GenBank/DDBJ whole genome shotgun (WGS) entry which is preliminary data.</text>
</comment>
<reference evidence="1 2" key="1">
    <citation type="submission" date="2018-06" db="EMBL/GenBank/DDBJ databases">
        <title>Genomic Encyclopedia of Type Strains, Phase III (KMG-III): the genomes of soil and plant-associated and newly described type strains.</title>
        <authorList>
            <person name="Whitman W."/>
        </authorList>
    </citation>
    <scope>NUCLEOTIDE SEQUENCE [LARGE SCALE GENOMIC DNA]</scope>
    <source>
        <strain evidence="1 2">JA737</strain>
    </source>
</reference>
<dbReference type="Proteomes" id="UP000247727">
    <property type="component" value="Unassembled WGS sequence"/>
</dbReference>
<name>A0A318U9I2_9RHOB</name>
<gene>
    <name evidence="1" type="ORF">C8J30_102328</name>
</gene>
<keyword evidence="2" id="KW-1185">Reference proteome</keyword>
<evidence type="ECO:0000313" key="2">
    <source>
        <dbReference type="Proteomes" id="UP000247727"/>
    </source>
</evidence>
<dbReference type="EMBL" id="QJTK01000002">
    <property type="protein sequence ID" value="PYF12013.1"/>
    <property type="molecule type" value="Genomic_DNA"/>
</dbReference>